<evidence type="ECO:0000256" key="2">
    <source>
        <dbReference type="SAM" id="Phobius"/>
    </source>
</evidence>
<dbReference type="AlphaFoldDB" id="X0VGK7"/>
<gene>
    <name evidence="3" type="ORF">S01H1_52603</name>
</gene>
<keyword evidence="2" id="KW-0472">Membrane</keyword>
<organism evidence="3">
    <name type="scientific">marine sediment metagenome</name>
    <dbReference type="NCBI Taxonomy" id="412755"/>
    <lineage>
        <taxon>unclassified sequences</taxon>
        <taxon>metagenomes</taxon>
        <taxon>ecological metagenomes</taxon>
    </lineage>
</organism>
<comment type="caution">
    <text evidence="3">The sequence shown here is derived from an EMBL/GenBank/DDBJ whole genome shotgun (WGS) entry which is preliminary data.</text>
</comment>
<evidence type="ECO:0000256" key="1">
    <source>
        <dbReference type="SAM" id="MobiDB-lite"/>
    </source>
</evidence>
<feature type="compositionally biased region" description="Low complexity" evidence="1">
    <location>
        <begin position="49"/>
        <end position="77"/>
    </location>
</feature>
<reference evidence="3" key="1">
    <citation type="journal article" date="2014" name="Front. Microbiol.">
        <title>High frequency of phylogenetically diverse reductive dehalogenase-homologous genes in deep subseafloor sedimentary metagenomes.</title>
        <authorList>
            <person name="Kawai M."/>
            <person name="Futagami T."/>
            <person name="Toyoda A."/>
            <person name="Takaki Y."/>
            <person name="Nishi S."/>
            <person name="Hori S."/>
            <person name="Arai W."/>
            <person name="Tsubouchi T."/>
            <person name="Morono Y."/>
            <person name="Uchiyama I."/>
            <person name="Ito T."/>
            <person name="Fujiyama A."/>
            <person name="Inagaki F."/>
            <person name="Takami H."/>
        </authorList>
    </citation>
    <scope>NUCLEOTIDE SEQUENCE</scope>
    <source>
        <strain evidence="3">Expedition CK06-06</strain>
    </source>
</reference>
<feature type="non-terminal residue" evidence="3">
    <location>
        <position position="120"/>
    </location>
</feature>
<name>X0VGK7_9ZZZZ</name>
<keyword evidence="2" id="KW-0812">Transmembrane</keyword>
<feature type="transmembrane region" description="Helical" evidence="2">
    <location>
        <begin position="22"/>
        <end position="41"/>
    </location>
</feature>
<accession>X0VGK7</accession>
<dbReference type="EMBL" id="BARS01034010">
    <property type="protein sequence ID" value="GAG17420.1"/>
    <property type="molecule type" value="Genomic_DNA"/>
</dbReference>
<evidence type="ECO:0000313" key="3">
    <source>
        <dbReference type="EMBL" id="GAG17420.1"/>
    </source>
</evidence>
<sequence length="120" mass="13312">MPYDNPEDKQPTNGNQTHWKEVLLFTVACAVAVVAMLLLIAPWRRADDTTPPVQQTTPKSLKPIQSPEEQAPEPQEQIVKEPSIVVRLLRDLSGVGEDEKISDEEAVETITQILTQALAD</sequence>
<keyword evidence="2" id="KW-1133">Transmembrane helix</keyword>
<feature type="region of interest" description="Disordered" evidence="1">
    <location>
        <begin position="46"/>
        <end position="78"/>
    </location>
</feature>
<proteinExistence type="predicted"/>
<protein>
    <submittedName>
        <fullName evidence="3">Uncharacterized protein</fullName>
    </submittedName>
</protein>